<dbReference type="InterPro" id="IPR000477">
    <property type="entry name" value="RT_dom"/>
</dbReference>
<proteinExistence type="predicted"/>
<dbReference type="InterPro" id="IPR036691">
    <property type="entry name" value="Endo/exonu/phosph_ase_sf"/>
</dbReference>
<dbReference type="Gene3D" id="3.60.10.10">
    <property type="entry name" value="Endonuclease/exonuclease/phosphatase"/>
    <property type="match status" value="1"/>
</dbReference>
<dbReference type="SUPFAM" id="SSF56672">
    <property type="entry name" value="DNA/RNA polymerases"/>
    <property type="match status" value="1"/>
</dbReference>
<dbReference type="InterPro" id="IPR043502">
    <property type="entry name" value="DNA/RNA_pol_sf"/>
</dbReference>
<protein>
    <recommendedName>
        <fullName evidence="3">Reverse transcriptase domain-containing protein</fullName>
    </recommendedName>
</protein>
<dbReference type="SUPFAM" id="SSF56219">
    <property type="entry name" value="DNase I-like"/>
    <property type="match status" value="1"/>
</dbReference>
<feature type="region of interest" description="Disordered" evidence="2">
    <location>
        <begin position="120"/>
        <end position="143"/>
    </location>
</feature>
<dbReference type="Pfam" id="PF00078">
    <property type="entry name" value="RVT_1"/>
    <property type="match status" value="1"/>
</dbReference>
<feature type="coiled-coil region" evidence="1">
    <location>
        <begin position="424"/>
        <end position="473"/>
    </location>
</feature>
<sequence>MNELTADLSRPDLARVGVELDLTAPKVQAVYLQIEGKTYRQQVIYENCPPYCSSCNHLGHDISSCIAKHNNEKSQIEMEPRPIGNTPNQTKDPMDLSDIINNKRKGKNVVIAIINVENNTDNGVSSDLPSEPPVNPTSSRPSQVEVALPDDFNYEDPLIAELLDKDWDVKKTSRNESHYINIEPEDSMNNRSEQDAYISVVPNSLSEETSPQVTEVHTASHASEGGEEHIPISNCFQSLEDMETEDILQHVENLQNSTTFTEGTVAVRGDEDGHTPHTVENTLDTVTPTQEGGTTQQEIIFTDSTVPNKHKRNKSFKGTTEKSSKIGGKGRKGKGGDCNAILHPYENQGGNMRRMGSMDDFNDMIIDTGLIDTGFEGEPFIWTNKRIWKRLDKVLYSKEWVEIFNATRVLHLPRILSDHHPFLIDVAKNENKRTKELLKQWNKDTFGHIFTAIERAKQDATEAEKKFNRDRSEANLIALNKSNADFIAKDIQEAARDFFCGTPMPRSFKAATIVLIPKVESPQTRNDFRSISLCNVTNKIMSKLLYKKLAQALSDLISPSQSGFVPDRLISDNNLMAQEMIYHLDLRYKNSNLVIKLDMSKAYDRVNWNFLITVMQKMGFPPRFLTLIKHAVQNYWFTILVNREATGFFKSNQGLRQGDPISPTLFILAAKAFSKGLDLLFNDNPDMYYQTKCEVKISHLSYADDVILFTNCNEAGLIKLMHFLRNYEELSGQKINHTKSAFIPGKKANLIAQRIKNITGFSMKALPITYLGAPLYKGNRRKILNENLIDKVRARISGWEHCHLSYGGVYS</sequence>
<gene>
    <name evidence="4" type="ORF">Slati_3765900</name>
</gene>
<reference evidence="4" key="2">
    <citation type="journal article" date="2024" name="Plant">
        <title>Genomic evolution and insights into agronomic trait innovations of Sesamum species.</title>
        <authorList>
            <person name="Miao H."/>
            <person name="Wang L."/>
            <person name="Qu L."/>
            <person name="Liu H."/>
            <person name="Sun Y."/>
            <person name="Le M."/>
            <person name="Wang Q."/>
            <person name="Wei S."/>
            <person name="Zheng Y."/>
            <person name="Lin W."/>
            <person name="Duan Y."/>
            <person name="Cao H."/>
            <person name="Xiong S."/>
            <person name="Wang X."/>
            <person name="Wei L."/>
            <person name="Li C."/>
            <person name="Ma Q."/>
            <person name="Ju M."/>
            <person name="Zhao R."/>
            <person name="Li G."/>
            <person name="Mu C."/>
            <person name="Tian Q."/>
            <person name="Mei H."/>
            <person name="Zhang T."/>
            <person name="Gao T."/>
            <person name="Zhang H."/>
        </authorList>
    </citation>
    <scope>NUCLEOTIDE SEQUENCE</scope>
    <source>
        <strain evidence="4">KEN1</strain>
    </source>
</reference>
<evidence type="ECO:0000256" key="1">
    <source>
        <dbReference type="SAM" id="Coils"/>
    </source>
</evidence>
<evidence type="ECO:0000256" key="2">
    <source>
        <dbReference type="SAM" id="MobiDB-lite"/>
    </source>
</evidence>
<accession>A0AAW2U4D3</accession>
<feature type="compositionally biased region" description="Polar residues" evidence="2">
    <location>
        <begin position="278"/>
        <end position="288"/>
    </location>
</feature>
<feature type="region of interest" description="Disordered" evidence="2">
    <location>
        <begin position="269"/>
        <end position="291"/>
    </location>
</feature>
<evidence type="ECO:0000259" key="3">
    <source>
        <dbReference type="PROSITE" id="PS50878"/>
    </source>
</evidence>
<dbReference type="CDD" id="cd01650">
    <property type="entry name" value="RT_nLTR_like"/>
    <property type="match status" value="1"/>
</dbReference>
<keyword evidence="1" id="KW-0175">Coiled coil</keyword>
<feature type="region of interest" description="Disordered" evidence="2">
    <location>
        <begin position="308"/>
        <end position="340"/>
    </location>
</feature>
<dbReference type="InterPro" id="IPR052343">
    <property type="entry name" value="Retrotransposon-Effector_Assoc"/>
</dbReference>
<dbReference type="AlphaFoldDB" id="A0AAW2U4D3"/>
<name>A0AAW2U4D3_9LAMI</name>
<dbReference type="PANTHER" id="PTHR46890:SF48">
    <property type="entry name" value="RNA-DIRECTED DNA POLYMERASE"/>
    <property type="match status" value="1"/>
</dbReference>
<evidence type="ECO:0000313" key="4">
    <source>
        <dbReference type="EMBL" id="KAL0411762.1"/>
    </source>
</evidence>
<reference evidence="4" key="1">
    <citation type="submission" date="2020-06" db="EMBL/GenBank/DDBJ databases">
        <authorList>
            <person name="Li T."/>
            <person name="Hu X."/>
            <person name="Zhang T."/>
            <person name="Song X."/>
            <person name="Zhang H."/>
            <person name="Dai N."/>
            <person name="Sheng W."/>
            <person name="Hou X."/>
            <person name="Wei L."/>
        </authorList>
    </citation>
    <scope>NUCLEOTIDE SEQUENCE</scope>
    <source>
        <strain evidence="4">KEN1</strain>
        <tissue evidence="4">Leaf</tissue>
    </source>
</reference>
<feature type="domain" description="Reverse transcriptase" evidence="3">
    <location>
        <begin position="497"/>
        <end position="775"/>
    </location>
</feature>
<dbReference type="PROSITE" id="PS50878">
    <property type="entry name" value="RT_POL"/>
    <property type="match status" value="1"/>
</dbReference>
<dbReference type="PANTHER" id="PTHR46890">
    <property type="entry name" value="NON-LTR RETROLELEMENT REVERSE TRANSCRIPTASE-LIKE PROTEIN-RELATED"/>
    <property type="match status" value="1"/>
</dbReference>
<dbReference type="EMBL" id="JACGWN010000013">
    <property type="protein sequence ID" value="KAL0411762.1"/>
    <property type="molecule type" value="Genomic_DNA"/>
</dbReference>
<organism evidence="4">
    <name type="scientific">Sesamum latifolium</name>
    <dbReference type="NCBI Taxonomy" id="2727402"/>
    <lineage>
        <taxon>Eukaryota</taxon>
        <taxon>Viridiplantae</taxon>
        <taxon>Streptophyta</taxon>
        <taxon>Embryophyta</taxon>
        <taxon>Tracheophyta</taxon>
        <taxon>Spermatophyta</taxon>
        <taxon>Magnoliopsida</taxon>
        <taxon>eudicotyledons</taxon>
        <taxon>Gunneridae</taxon>
        <taxon>Pentapetalae</taxon>
        <taxon>asterids</taxon>
        <taxon>lamiids</taxon>
        <taxon>Lamiales</taxon>
        <taxon>Pedaliaceae</taxon>
        <taxon>Sesamum</taxon>
    </lineage>
</organism>
<comment type="caution">
    <text evidence="4">The sequence shown here is derived from an EMBL/GenBank/DDBJ whole genome shotgun (WGS) entry which is preliminary data.</text>
</comment>